<dbReference type="InterPro" id="IPR002557">
    <property type="entry name" value="Chitin-bd_dom"/>
</dbReference>
<dbReference type="PANTHER" id="PTHR24042:SF5">
    <property type="entry name" value="EGF-LIKE CALCIUM-BINDING DOMAIN-CONTAINING PROTEIN"/>
    <property type="match status" value="1"/>
</dbReference>
<name>E9FTU4_DAPPU</name>
<comment type="caution">
    <text evidence="2">Lacks conserved residue(s) required for the propagation of feature annotation.</text>
</comment>
<keyword evidence="2" id="KW-1015">Disulfide bond</keyword>
<proteinExistence type="predicted"/>
<dbReference type="InParanoid" id="E9FTU4"/>
<dbReference type="AlphaFoldDB" id="E9FTU4"/>
<dbReference type="KEGG" id="dpx:DAPPUDRAFT_310490"/>
<dbReference type="SUPFAM" id="SSF57196">
    <property type="entry name" value="EGF/Laminin"/>
    <property type="match status" value="1"/>
</dbReference>
<dbReference type="Pfam" id="PF01607">
    <property type="entry name" value="CBM_14"/>
    <property type="match status" value="1"/>
</dbReference>
<dbReference type="GO" id="GO:0008201">
    <property type="term" value="F:heparin binding"/>
    <property type="evidence" value="ECO:0000318"/>
    <property type="project" value="GO_Central"/>
</dbReference>
<evidence type="ECO:0000256" key="3">
    <source>
        <dbReference type="SAM" id="MobiDB-lite"/>
    </source>
</evidence>
<evidence type="ECO:0000256" key="1">
    <source>
        <dbReference type="ARBA" id="ARBA00023180"/>
    </source>
</evidence>
<feature type="region of interest" description="Disordered" evidence="3">
    <location>
        <begin position="36"/>
        <end position="55"/>
    </location>
</feature>
<dbReference type="eggNOG" id="KOG1216">
    <property type="taxonomic scope" value="Eukaryota"/>
</dbReference>
<evidence type="ECO:0008006" key="9">
    <source>
        <dbReference type="Google" id="ProtNLM"/>
    </source>
</evidence>
<feature type="signal peptide" evidence="4">
    <location>
        <begin position="1"/>
        <end position="19"/>
    </location>
</feature>
<feature type="domain" description="EGF-like" evidence="5">
    <location>
        <begin position="184"/>
        <end position="216"/>
    </location>
</feature>
<feature type="domain" description="EGF-like" evidence="5">
    <location>
        <begin position="285"/>
        <end position="316"/>
    </location>
</feature>
<dbReference type="Gene3D" id="2.10.25.10">
    <property type="entry name" value="Laminin"/>
    <property type="match status" value="3"/>
</dbReference>
<keyword evidence="1" id="KW-0325">Glycoprotein</keyword>
<feature type="disulfide bond" evidence="2">
    <location>
        <begin position="188"/>
        <end position="198"/>
    </location>
</feature>
<protein>
    <recommendedName>
        <fullName evidence="9">Chitin-binding type-2 domain-containing protein</fullName>
    </recommendedName>
</protein>
<dbReference type="STRING" id="6669.E9FTU4"/>
<dbReference type="PROSITE" id="PS50026">
    <property type="entry name" value="EGF_3"/>
    <property type="match status" value="2"/>
</dbReference>
<evidence type="ECO:0000256" key="4">
    <source>
        <dbReference type="SAM" id="SignalP"/>
    </source>
</evidence>
<feature type="chain" id="PRO_5003240550" description="Chitin-binding type-2 domain-containing protein" evidence="4">
    <location>
        <begin position="20"/>
        <end position="1075"/>
    </location>
</feature>
<keyword evidence="8" id="KW-1185">Reference proteome</keyword>
<keyword evidence="4" id="KW-0732">Signal</keyword>
<evidence type="ECO:0000256" key="2">
    <source>
        <dbReference type="PROSITE-ProRule" id="PRU00076"/>
    </source>
</evidence>
<dbReference type="Proteomes" id="UP000000305">
    <property type="component" value="Unassembled WGS sequence"/>
</dbReference>
<dbReference type="OrthoDB" id="6347820at2759"/>
<sequence>MEPIKCIVIFVLLSVSVLAVPRSAIDLNERVERAIHSGDPSSGLKTASKPASYKSNQETSITLAPKIVSTSILMEKEPIVAIPLSNQCDPARPHSPHPTDCYKFYHCVNRPNGVQQVEKTCNPPTMFNPDTMICDWPESVMRIRPECGLSNVTTQVPVLPPTLSSSAALEKAQIKPVPIKSVPLKAICTPPCQNLGFCKAPNVCICPEIFEGPQCQFTKSKPCVEKPPTPKNSRIVCNSTACTSTCNTGFTFPGGSKEIQMVCDSGNWVQLQQPQGTVQKVADCQPVCDPVCENGGRCLPNNVCLCPEEFRGPQCKYPLKNCAPERLNFNGGYNCSIGSTLYRCTLKCGVNGVFEFPPAPFYTCDFAKAKFTPEPIPKCISESQFAKNLKSKPTSAPQILIEQNSELKGNFQQSSNLESEWYHPTTINPNTASTLKEASKTSSRSICPTSKIREIEHQVRFRCNCGEDASLPLKQLPELTTTEKVVTTLRPVTTEKVGNIVTTTTPATSKKIAESCPKGYTWSRCAYICTRCLVALFCFILVLPLYAAPQGQPEESDELVDYGEYQQDERPKGENYVLQYVGPRQKAERLFKVMALSKGTSWGVRQSDEQNLKMNQTQGLSKDNGNAFANLSDEGSAVVSTELKTPRNKSALISFKGGCMEKPPKPANTAANMKCAPNNGHCDVKCVKNFFFPDKLKQLRIHCEAPGIWKVGDSEKIPDCEPICMPPCQNFGFCSAPDICTCSENFEGPQCQFAKDNLCHDKPPTSMNSQVVCNGTSECISTCNKGFAFASGNTELKWTCDTGHWPHVTHLVKTEEGAWLTTFVSVPKGSGDRNAIIVGAFDFSRVKIEHCLVVSTFFVTQFCLYNLSCCPIETFTAVENCAPERMGFNGVYNCSCGSSSLSCCVLCSLNCGTDGVFEFPPAPVYSCEYAEAKFFPETVPQCIFGKYWNEDLWLIAKLKIAWESIAENQEQQEQPVQSFKSNSTSHSQMVITQTSNMEWTGKETSNQETDFSVVSNGFQGFLGFIPKNRILNSEKDNYKATRDLLGKSMPSRVNYGSNLYQKKYHSNKSAPPYKN</sequence>
<dbReference type="GO" id="GO:0008061">
    <property type="term" value="F:chitin binding"/>
    <property type="evidence" value="ECO:0007669"/>
    <property type="project" value="InterPro"/>
</dbReference>
<dbReference type="SUPFAM" id="SSF57625">
    <property type="entry name" value="Invertebrate chitin-binding proteins"/>
    <property type="match status" value="1"/>
</dbReference>
<evidence type="ECO:0000259" key="6">
    <source>
        <dbReference type="PROSITE" id="PS50940"/>
    </source>
</evidence>
<dbReference type="Gene3D" id="2.170.140.10">
    <property type="entry name" value="Chitin binding domain"/>
    <property type="match status" value="1"/>
</dbReference>
<feature type="disulfide bond" evidence="2">
    <location>
        <begin position="206"/>
        <end position="215"/>
    </location>
</feature>
<feature type="disulfide bond" evidence="2">
    <location>
        <begin position="306"/>
        <end position="315"/>
    </location>
</feature>
<organism evidence="7 8">
    <name type="scientific">Daphnia pulex</name>
    <name type="common">Water flea</name>
    <dbReference type="NCBI Taxonomy" id="6669"/>
    <lineage>
        <taxon>Eukaryota</taxon>
        <taxon>Metazoa</taxon>
        <taxon>Ecdysozoa</taxon>
        <taxon>Arthropoda</taxon>
        <taxon>Crustacea</taxon>
        <taxon>Branchiopoda</taxon>
        <taxon>Diplostraca</taxon>
        <taxon>Cladocera</taxon>
        <taxon>Anomopoda</taxon>
        <taxon>Daphniidae</taxon>
        <taxon>Daphnia</taxon>
    </lineage>
</organism>
<reference evidence="7 8" key="1">
    <citation type="journal article" date="2011" name="Science">
        <title>The ecoresponsive genome of Daphnia pulex.</title>
        <authorList>
            <person name="Colbourne J.K."/>
            <person name="Pfrender M.E."/>
            <person name="Gilbert D."/>
            <person name="Thomas W.K."/>
            <person name="Tucker A."/>
            <person name="Oakley T.H."/>
            <person name="Tokishita S."/>
            <person name="Aerts A."/>
            <person name="Arnold G.J."/>
            <person name="Basu M.K."/>
            <person name="Bauer D.J."/>
            <person name="Caceres C.E."/>
            <person name="Carmel L."/>
            <person name="Casola C."/>
            <person name="Choi J.H."/>
            <person name="Detter J.C."/>
            <person name="Dong Q."/>
            <person name="Dusheyko S."/>
            <person name="Eads B.D."/>
            <person name="Frohlich T."/>
            <person name="Geiler-Samerotte K.A."/>
            <person name="Gerlach D."/>
            <person name="Hatcher P."/>
            <person name="Jogdeo S."/>
            <person name="Krijgsveld J."/>
            <person name="Kriventseva E.V."/>
            <person name="Kultz D."/>
            <person name="Laforsch C."/>
            <person name="Lindquist E."/>
            <person name="Lopez J."/>
            <person name="Manak J.R."/>
            <person name="Muller J."/>
            <person name="Pangilinan J."/>
            <person name="Patwardhan R.P."/>
            <person name="Pitluck S."/>
            <person name="Pritham E.J."/>
            <person name="Rechtsteiner A."/>
            <person name="Rho M."/>
            <person name="Rogozin I.B."/>
            <person name="Sakarya O."/>
            <person name="Salamov A."/>
            <person name="Schaack S."/>
            <person name="Shapiro H."/>
            <person name="Shiga Y."/>
            <person name="Skalitzky C."/>
            <person name="Smith Z."/>
            <person name="Souvorov A."/>
            <person name="Sung W."/>
            <person name="Tang Z."/>
            <person name="Tsuchiya D."/>
            <person name="Tu H."/>
            <person name="Vos H."/>
            <person name="Wang M."/>
            <person name="Wolf Y.I."/>
            <person name="Yamagata H."/>
            <person name="Yamada T."/>
            <person name="Ye Y."/>
            <person name="Shaw J.R."/>
            <person name="Andrews J."/>
            <person name="Crease T.J."/>
            <person name="Tang H."/>
            <person name="Lucas S.M."/>
            <person name="Robertson H.M."/>
            <person name="Bork P."/>
            <person name="Koonin E.V."/>
            <person name="Zdobnov E.M."/>
            <person name="Grigoriev I.V."/>
            <person name="Lynch M."/>
            <person name="Boore J.L."/>
        </authorList>
    </citation>
    <scope>NUCLEOTIDE SEQUENCE [LARGE SCALE GENOMIC DNA]</scope>
</reference>
<evidence type="ECO:0000259" key="5">
    <source>
        <dbReference type="PROSITE" id="PS50026"/>
    </source>
</evidence>
<keyword evidence="2" id="KW-0245">EGF-like domain</keyword>
<gene>
    <name evidence="7" type="ORF">DAPPUDRAFT_310490</name>
</gene>
<dbReference type="SMART" id="SM00181">
    <property type="entry name" value="EGF"/>
    <property type="match status" value="3"/>
</dbReference>
<dbReference type="InterPro" id="IPR000742">
    <property type="entry name" value="EGF"/>
</dbReference>
<dbReference type="PROSITE" id="PS00022">
    <property type="entry name" value="EGF_1"/>
    <property type="match status" value="3"/>
</dbReference>
<dbReference type="SMART" id="SM00494">
    <property type="entry name" value="ChtBD2"/>
    <property type="match status" value="1"/>
</dbReference>
<dbReference type="InterPro" id="IPR051586">
    <property type="entry name" value="PKC-binding_NELL"/>
</dbReference>
<evidence type="ECO:0000313" key="8">
    <source>
        <dbReference type="Proteomes" id="UP000000305"/>
    </source>
</evidence>
<evidence type="ECO:0000313" key="7">
    <source>
        <dbReference type="EMBL" id="EFX89581.1"/>
    </source>
</evidence>
<dbReference type="GO" id="GO:0005615">
    <property type="term" value="C:extracellular space"/>
    <property type="evidence" value="ECO:0000318"/>
    <property type="project" value="GO_Central"/>
</dbReference>
<dbReference type="PANTHER" id="PTHR24042">
    <property type="entry name" value="NEL HOMOLOG"/>
    <property type="match status" value="1"/>
</dbReference>
<feature type="domain" description="Chitin-binding type-2" evidence="6">
    <location>
        <begin position="85"/>
        <end position="149"/>
    </location>
</feature>
<accession>E9FTU4</accession>
<dbReference type="InterPro" id="IPR036508">
    <property type="entry name" value="Chitin-bd_dom_sf"/>
</dbReference>
<dbReference type="EMBL" id="GL732524">
    <property type="protein sequence ID" value="EFX89581.1"/>
    <property type="molecule type" value="Genomic_DNA"/>
</dbReference>
<feature type="disulfide bond" evidence="2">
    <location>
        <begin position="288"/>
        <end position="298"/>
    </location>
</feature>
<dbReference type="PROSITE" id="PS50940">
    <property type="entry name" value="CHIT_BIND_II"/>
    <property type="match status" value="1"/>
</dbReference>
<dbReference type="HOGENOM" id="CLU_287036_0_0_1"/>